<dbReference type="InterPro" id="IPR036388">
    <property type="entry name" value="WH-like_DNA-bd_sf"/>
</dbReference>
<dbReference type="PROSITE" id="PS51459">
    <property type="entry name" value="FIDO"/>
    <property type="match status" value="1"/>
</dbReference>
<feature type="active site" evidence="1">
    <location>
        <position position="197"/>
    </location>
</feature>
<dbReference type="AlphaFoldDB" id="A0A369NBH3"/>
<dbReference type="InterPro" id="IPR040198">
    <property type="entry name" value="Fido_containing"/>
</dbReference>
<dbReference type="Gene3D" id="1.10.3290.10">
    <property type="entry name" value="Fido-like domain"/>
    <property type="match status" value="1"/>
</dbReference>
<dbReference type="PANTHER" id="PTHR13504">
    <property type="entry name" value="FIDO DOMAIN-CONTAINING PROTEIN DDB_G0283145"/>
    <property type="match status" value="1"/>
</dbReference>
<dbReference type="InterPro" id="IPR036597">
    <property type="entry name" value="Fido-like_dom_sf"/>
</dbReference>
<evidence type="ECO:0000313" key="5">
    <source>
        <dbReference type="Proteomes" id="UP000253857"/>
    </source>
</evidence>
<feature type="binding site" evidence="2">
    <location>
        <begin position="201"/>
        <end position="208"/>
    </location>
    <ligand>
        <name>ATP</name>
        <dbReference type="ChEBI" id="CHEBI:30616"/>
    </ligand>
</feature>
<dbReference type="GO" id="GO:0005524">
    <property type="term" value="F:ATP binding"/>
    <property type="evidence" value="ECO:0007669"/>
    <property type="project" value="UniProtKB-KW"/>
</dbReference>
<dbReference type="Pfam" id="PF02661">
    <property type="entry name" value="Fic"/>
    <property type="match status" value="1"/>
</dbReference>
<sequence length="347" mass="38965">MAQFDYSRKLSTLMSPEIMSSIGDMREHRGRQALYEATRPDVLESLVEVAKIQSTSASNKIENIATSDKRLRDLMAEKAEPKNRDEREIAGYRFVLDTIHERHDAVPVTPGVILQLHRDLYRFTGDSFAGRWKDSDNVIAERSASGEMVARFRPTSAAATPAAVDAICREYRAQIEAGTYDPVLVSLVFVFDFVSIHPFNDGNGRMSRLLTLLLLYRCGYTVGKYVSIEKEIERSKETYYEALGASSAGWQDGENDYTPFVTYMLGVMTACYKELDRRFAIAAGPKGGEGMLRAYFEQLVGAATKRDIMDANPSISKRTVERVLKKLQDDGTIEKTGSARSTAYRKR</sequence>
<organism evidence="4 5">
    <name type="scientific">Eggerthella lenta</name>
    <name type="common">Eubacterium lentum</name>
    <dbReference type="NCBI Taxonomy" id="84112"/>
    <lineage>
        <taxon>Bacteria</taxon>
        <taxon>Bacillati</taxon>
        <taxon>Actinomycetota</taxon>
        <taxon>Coriobacteriia</taxon>
        <taxon>Eggerthellales</taxon>
        <taxon>Eggerthellaceae</taxon>
        <taxon>Eggerthella</taxon>
    </lineage>
</organism>
<dbReference type="SUPFAM" id="SSF140931">
    <property type="entry name" value="Fic-like"/>
    <property type="match status" value="1"/>
</dbReference>
<evidence type="ECO:0000259" key="3">
    <source>
        <dbReference type="PROSITE" id="PS51459"/>
    </source>
</evidence>
<dbReference type="Gene3D" id="1.10.10.10">
    <property type="entry name" value="Winged helix-like DNA-binding domain superfamily/Winged helix DNA-binding domain"/>
    <property type="match status" value="1"/>
</dbReference>
<dbReference type="InterPro" id="IPR003812">
    <property type="entry name" value="Fido"/>
</dbReference>
<evidence type="ECO:0000256" key="1">
    <source>
        <dbReference type="PIRSR" id="PIRSR640198-1"/>
    </source>
</evidence>
<reference evidence="4 5" key="1">
    <citation type="journal article" date="2018" name="Elife">
        <title>Discovery and characterization of a prevalent human gut bacterial enzyme sufficient for the inactivation of a family of plant toxins.</title>
        <authorList>
            <person name="Koppel N."/>
            <person name="Bisanz J.E."/>
            <person name="Pandelia M.E."/>
            <person name="Turnbaugh P.J."/>
            <person name="Balskus E.P."/>
        </authorList>
    </citation>
    <scope>NUCLEOTIDE SEQUENCE [LARGE SCALE GENOMIC DNA]</scope>
    <source>
        <strain evidence="4 5">FAA1-1-60AUCSF</strain>
    </source>
</reference>
<comment type="caution">
    <text evidence="4">The sequence shown here is derived from an EMBL/GenBank/DDBJ whole genome shotgun (WGS) entry which is preliminary data.</text>
</comment>
<protein>
    <submittedName>
        <fullName evidence="4">Fic family protein</fullName>
    </submittedName>
</protein>
<evidence type="ECO:0000313" key="4">
    <source>
        <dbReference type="EMBL" id="RDB87246.1"/>
    </source>
</evidence>
<proteinExistence type="predicted"/>
<evidence type="ECO:0000256" key="2">
    <source>
        <dbReference type="PIRSR" id="PIRSR640198-2"/>
    </source>
</evidence>
<feature type="domain" description="Fido" evidence="3">
    <location>
        <begin position="108"/>
        <end position="266"/>
    </location>
</feature>
<name>A0A369NBH3_EGGLN</name>
<gene>
    <name evidence="4" type="ORF">C1871_05265</name>
</gene>
<dbReference type="EMBL" id="PPTY01000005">
    <property type="protein sequence ID" value="RDB87246.1"/>
    <property type="molecule type" value="Genomic_DNA"/>
</dbReference>
<accession>A0A369NBH3</accession>
<dbReference type="PANTHER" id="PTHR13504:SF38">
    <property type="entry name" value="FIDO DOMAIN-CONTAINING PROTEIN"/>
    <property type="match status" value="1"/>
</dbReference>
<keyword evidence="2" id="KW-0067">ATP-binding</keyword>
<feature type="binding site" evidence="2">
    <location>
        <begin position="239"/>
        <end position="240"/>
    </location>
    <ligand>
        <name>ATP</name>
        <dbReference type="ChEBI" id="CHEBI:30616"/>
    </ligand>
</feature>
<dbReference type="Proteomes" id="UP000253857">
    <property type="component" value="Unassembled WGS sequence"/>
</dbReference>
<keyword evidence="2" id="KW-0547">Nucleotide-binding</keyword>